<gene>
    <name evidence="2" type="ORF">AYBTSS11_LOCUS27618</name>
</gene>
<sequence>MHPSPNPNPSIQSPIPTNSRSKPTTTSRIRTPPSTNVRPSNSDAHYPAESQQRDPRVEQPPRAGEQVN</sequence>
<dbReference type="Gramene" id="rna-AYBTSS11_LOCUS27618">
    <property type="protein sequence ID" value="CAJ1975493.1"/>
    <property type="gene ID" value="gene-AYBTSS11_LOCUS27618"/>
</dbReference>
<reference evidence="2" key="1">
    <citation type="submission" date="2023-10" db="EMBL/GenBank/DDBJ databases">
        <authorList>
            <person name="Domelevo Entfellner J.-B."/>
        </authorList>
    </citation>
    <scope>NUCLEOTIDE SEQUENCE</scope>
</reference>
<feature type="compositionally biased region" description="Low complexity" evidence="1">
    <location>
        <begin position="9"/>
        <end position="35"/>
    </location>
</feature>
<protein>
    <submittedName>
        <fullName evidence="2">Uncharacterized protein</fullName>
    </submittedName>
</protein>
<evidence type="ECO:0000313" key="2">
    <source>
        <dbReference type="EMBL" id="CAJ1975493.1"/>
    </source>
</evidence>
<proteinExistence type="predicted"/>
<feature type="region of interest" description="Disordered" evidence="1">
    <location>
        <begin position="1"/>
        <end position="68"/>
    </location>
</feature>
<name>A0AA86SYQ7_9FABA</name>
<dbReference type="EMBL" id="OY731406">
    <property type="protein sequence ID" value="CAJ1975493.1"/>
    <property type="molecule type" value="Genomic_DNA"/>
</dbReference>
<keyword evidence="3" id="KW-1185">Reference proteome</keyword>
<accession>A0AA86SYQ7</accession>
<evidence type="ECO:0000256" key="1">
    <source>
        <dbReference type="SAM" id="MobiDB-lite"/>
    </source>
</evidence>
<dbReference type="Proteomes" id="UP001189624">
    <property type="component" value="Chromosome 9"/>
</dbReference>
<evidence type="ECO:0000313" key="3">
    <source>
        <dbReference type="Proteomes" id="UP001189624"/>
    </source>
</evidence>
<dbReference type="AlphaFoldDB" id="A0AA86SYQ7"/>
<organism evidence="2 3">
    <name type="scientific">Sphenostylis stenocarpa</name>
    <dbReference type="NCBI Taxonomy" id="92480"/>
    <lineage>
        <taxon>Eukaryota</taxon>
        <taxon>Viridiplantae</taxon>
        <taxon>Streptophyta</taxon>
        <taxon>Embryophyta</taxon>
        <taxon>Tracheophyta</taxon>
        <taxon>Spermatophyta</taxon>
        <taxon>Magnoliopsida</taxon>
        <taxon>eudicotyledons</taxon>
        <taxon>Gunneridae</taxon>
        <taxon>Pentapetalae</taxon>
        <taxon>rosids</taxon>
        <taxon>fabids</taxon>
        <taxon>Fabales</taxon>
        <taxon>Fabaceae</taxon>
        <taxon>Papilionoideae</taxon>
        <taxon>50 kb inversion clade</taxon>
        <taxon>NPAAA clade</taxon>
        <taxon>indigoferoid/millettioid clade</taxon>
        <taxon>Phaseoleae</taxon>
        <taxon>Sphenostylis</taxon>
    </lineage>
</organism>